<reference evidence="3" key="1">
    <citation type="submission" date="2025-08" db="UniProtKB">
        <authorList>
            <consortium name="RefSeq"/>
        </authorList>
    </citation>
    <scope>IDENTIFICATION</scope>
    <source>
        <tissue evidence="3">Muscle</tissue>
    </source>
</reference>
<dbReference type="InterPro" id="IPR052789">
    <property type="entry name" value="SSUH2_homolog"/>
</dbReference>
<evidence type="ECO:0000256" key="1">
    <source>
        <dbReference type="SAM" id="MobiDB-lite"/>
    </source>
</evidence>
<accession>A0ABM1BPS1</accession>
<dbReference type="PANTHER" id="PTHR48465">
    <property type="entry name" value="PROTEIN SSUH2 HOMOLOG"/>
    <property type="match status" value="1"/>
</dbReference>
<dbReference type="PANTHER" id="PTHR48465:SF1">
    <property type="entry name" value="PROTEIN SSUH2 HOMOLOG"/>
    <property type="match status" value="1"/>
</dbReference>
<evidence type="ECO:0000313" key="2">
    <source>
        <dbReference type="Proteomes" id="UP000694941"/>
    </source>
</evidence>
<sequence length="411" mass="45875">MPLSRQSGRDRSSLSPGSSIYKRQGASRDSSLRPASSFKRQHSIRVTPPPDAVDDEPEPSAPPLELMDKVSGYEYVSFEVVEVPPPVAFFDENGENEPERAPPPSSPQLTEQEARQALLKHVTTRCCYGKGAARDMAITKIDHSCAFHYTLETFTEKRQTAWAFEPYFGGTVDNPSTDHPPGPWDIAATPSSSFTGSITQIEVPHTASIKTCHICGGVGRKRCFTCSGNGYEQCYSCHGDGYKNTLDGEHERCFRCHGTGRRRCWKCNGDGLALCKGCSGTGQIKCFIRLIVTWTNHIDEHVVEHSAVPDEKIKSGSGQVVFEEEDEKLWPVNHFPDTTINMASFQLVQKHATAFSAERILRQRHRVRIIPVATVHYQWKNHSNTYSVFGFEKKIHAPKYPQTCCCGCTLF</sequence>
<feature type="region of interest" description="Disordered" evidence="1">
    <location>
        <begin position="88"/>
        <end position="113"/>
    </location>
</feature>
<feature type="region of interest" description="Disordered" evidence="1">
    <location>
        <begin position="1"/>
        <end position="66"/>
    </location>
</feature>
<dbReference type="Proteomes" id="UP000694941">
    <property type="component" value="Unplaced"/>
</dbReference>
<dbReference type="RefSeq" id="XP_013786307.1">
    <property type="nucleotide sequence ID" value="XM_013930853.2"/>
</dbReference>
<keyword evidence="2" id="KW-1185">Reference proteome</keyword>
<proteinExistence type="predicted"/>
<protein>
    <submittedName>
        <fullName evidence="3">Protein SSUH2 homolog isoform X1</fullName>
    </submittedName>
</protein>
<name>A0ABM1BPS1_LIMPO</name>
<evidence type="ECO:0000313" key="3">
    <source>
        <dbReference type="RefSeq" id="XP_013786307.1"/>
    </source>
</evidence>
<organism evidence="2 3">
    <name type="scientific">Limulus polyphemus</name>
    <name type="common">Atlantic horseshoe crab</name>
    <dbReference type="NCBI Taxonomy" id="6850"/>
    <lineage>
        <taxon>Eukaryota</taxon>
        <taxon>Metazoa</taxon>
        <taxon>Ecdysozoa</taxon>
        <taxon>Arthropoda</taxon>
        <taxon>Chelicerata</taxon>
        <taxon>Merostomata</taxon>
        <taxon>Xiphosura</taxon>
        <taxon>Limulidae</taxon>
        <taxon>Limulus</taxon>
    </lineage>
</organism>
<gene>
    <name evidence="3" type="primary">LOC106470308</name>
</gene>
<dbReference type="GeneID" id="106470308"/>